<comment type="caution">
    <text evidence="2">The sequence shown here is derived from an EMBL/GenBank/DDBJ whole genome shotgun (WGS) entry which is preliminary data.</text>
</comment>
<feature type="compositionally biased region" description="Low complexity" evidence="1">
    <location>
        <begin position="87"/>
        <end position="125"/>
    </location>
</feature>
<sequence>MPPAAGHHTHGPTMEGGKTFCLVCLAQGQRTLLKPKKAKKGLHKGQWYVNCFHRCHPPKPGKPGKRASSWYFWPEGVKPLGVVGDGPVESVPSTPSSSPLQNPTLSTSFSSSSSLHLDDLPPSISAQAPEPPLHHDWVLPTHSYPIQPIIQHPSFPPPSSSSANNPILLVPQSQPPPALPLPLPSTQPLPQSQPAPGAFKCAFSSECGRVTSSKGCCQRPLSPLRRGFASSSRYLSVGHGHDSTPSTSSAASIPHHWLCDYM</sequence>
<name>A0A5M3M969_CONPW</name>
<dbReference type="GeneID" id="19204031"/>
<dbReference type="RefSeq" id="XP_007774339.1">
    <property type="nucleotide sequence ID" value="XM_007776149.1"/>
</dbReference>
<dbReference type="AlphaFoldDB" id="A0A5M3M969"/>
<gene>
    <name evidence="2" type="ORF">CONPUDRAFT_159086</name>
</gene>
<protein>
    <submittedName>
        <fullName evidence="2">Uncharacterized protein</fullName>
    </submittedName>
</protein>
<accession>A0A5M3M969</accession>
<reference evidence="3" key="1">
    <citation type="journal article" date="2012" name="Science">
        <title>The Paleozoic origin of enzymatic lignin decomposition reconstructed from 31 fungal genomes.</title>
        <authorList>
            <person name="Floudas D."/>
            <person name="Binder M."/>
            <person name="Riley R."/>
            <person name="Barry K."/>
            <person name="Blanchette R.A."/>
            <person name="Henrissat B."/>
            <person name="Martinez A.T."/>
            <person name="Otillar R."/>
            <person name="Spatafora J.W."/>
            <person name="Yadav J.S."/>
            <person name="Aerts A."/>
            <person name="Benoit I."/>
            <person name="Boyd A."/>
            <person name="Carlson A."/>
            <person name="Copeland A."/>
            <person name="Coutinho P.M."/>
            <person name="de Vries R.P."/>
            <person name="Ferreira P."/>
            <person name="Findley K."/>
            <person name="Foster B."/>
            <person name="Gaskell J."/>
            <person name="Glotzer D."/>
            <person name="Gorecki P."/>
            <person name="Heitman J."/>
            <person name="Hesse C."/>
            <person name="Hori C."/>
            <person name="Igarashi K."/>
            <person name="Jurgens J.A."/>
            <person name="Kallen N."/>
            <person name="Kersten P."/>
            <person name="Kohler A."/>
            <person name="Kuees U."/>
            <person name="Kumar T.K.A."/>
            <person name="Kuo A."/>
            <person name="LaButti K."/>
            <person name="Larrondo L.F."/>
            <person name="Lindquist E."/>
            <person name="Ling A."/>
            <person name="Lombard V."/>
            <person name="Lucas S."/>
            <person name="Lundell T."/>
            <person name="Martin R."/>
            <person name="McLaughlin D.J."/>
            <person name="Morgenstern I."/>
            <person name="Morin E."/>
            <person name="Murat C."/>
            <person name="Nagy L.G."/>
            <person name="Nolan M."/>
            <person name="Ohm R.A."/>
            <person name="Patyshakuliyeva A."/>
            <person name="Rokas A."/>
            <person name="Ruiz-Duenas F.J."/>
            <person name="Sabat G."/>
            <person name="Salamov A."/>
            <person name="Samejima M."/>
            <person name="Schmutz J."/>
            <person name="Slot J.C."/>
            <person name="St John F."/>
            <person name="Stenlid J."/>
            <person name="Sun H."/>
            <person name="Sun S."/>
            <person name="Syed K."/>
            <person name="Tsang A."/>
            <person name="Wiebenga A."/>
            <person name="Young D."/>
            <person name="Pisabarro A."/>
            <person name="Eastwood D.C."/>
            <person name="Martin F."/>
            <person name="Cullen D."/>
            <person name="Grigoriev I.V."/>
            <person name="Hibbett D.S."/>
        </authorList>
    </citation>
    <scope>NUCLEOTIDE SEQUENCE [LARGE SCALE GENOMIC DNA]</scope>
    <source>
        <strain evidence="3">RWD-64-598 SS2</strain>
    </source>
</reference>
<feature type="region of interest" description="Disordered" evidence="1">
    <location>
        <begin position="84"/>
        <end position="132"/>
    </location>
</feature>
<evidence type="ECO:0000256" key="1">
    <source>
        <dbReference type="SAM" id="MobiDB-lite"/>
    </source>
</evidence>
<evidence type="ECO:0000313" key="2">
    <source>
        <dbReference type="EMBL" id="EIW75643.1"/>
    </source>
</evidence>
<evidence type="ECO:0000313" key="3">
    <source>
        <dbReference type="Proteomes" id="UP000053558"/>
    </source>
</evidence>
<dbReference type="Proteomes" id="UP000053558">
    <property type="component" value="Unassembled WGS sequence"/>
</dbReference>
<dbReference type="EMBL" id="JH711588">
    <property type="protein sequence ID" value="EIW75643.1"/>
    <property type="molecule type" value="Genomic_DNA"/>
</dbReference>
<keyword evidence="3" id="KW-1185">Reference proteome</keyword>
<proteinExistence type="predicted"/>
<organism evidence="2 3">
    <name type="scientific">Coniophora puteana (strain RWD-64-598)</name>
    <name type="common">Brown rot fungus</name>
    <dbReference type="NCBI Taxonomy" id="741705"/>
    <lineage>
        <taxon>Eukaryota</taxon>
        <taxon>Fungi</taxon>
        <taxon>Dikarya</taxon>
        <taxon>Basidiomycota</taxon>
        <taxon>Agaricomycotina</taxon>
        <taxon>Agaricomycetes</taxon>
        <taxon>Agaricomycetidae</taxon>
        <taxon>Boletales</taxon>
        <taxon>Coniophorineae</taxon>
        <taxon>Coniophoraceae</taxon>
        <taxon>Coniophora</taxon>
    </lineage>
</organism>
<dbReference type="KEGG" id="cput:CONPUDRAFT_159086"/>